<comment type="similarity">
    <text evidence="1">In the N-terminal section; belongs to the acetate CoA ligase alpha subunit family.</text>
</comment>
<dbReference type="Gene3D" id="3.40.50.720">
    <property type="entry name" value="NAD(P)-binding Rossmann-like Domain"/>
    <property type="match status" value="1"/>
</dbReference>
<dbReference type="PANTHER" id="PTHR42793">
    <property type="entry name" value="COA BINDING DOMAIN CONTAINING PROTEIN"/>
    <property type="match status" value="1"/>
</dbReference>
<keyword evidence="4" id="KW-0808">Transferase</keyword>
<dbReference type="Proteomes" id="UP001156660">
    <property type="component" value="Unassembled WGS sequence"/>
</dbReference>
<reference evidence="3" key="1">
    <citation type="journal article" date="2014" name="Int. J. Syst. Evol. Microbiol.">
        <title>Complete genome of a new Firmicutes species belonging to the dominant human colonic microbiota ('Ruminococcus bicirculans') reveals two chromosomes and a selective capacity to utilize plant glucans.</title>
        <authorList>
            <consortium name="NISC Comparative Sequencing Program"/>
            <person name="Wegmann U."/>
            <person name="Louis P."/>
            <person name="Goesmann A."/>
            <person name="Henrissat B."/>
            <person name="Duncan S.H."/>
            <person name="Flint H.J."/>
        </authorList>
    </citation>
    <scope>NUCLEOTIDE SEQUENCE</scope>
    <source>
        <strain evidence="3">NBRC 105001</strain>
    </source>
</reference>
<reference evidence="3" key="4">
    <citation type="submission" date="2023-01" db="EMBL/GenBank/DDBJ databases">
        <title>Draft genome sequence of Aliivibrio sifiae strain NBRC 105001.</title>
        <authorList>
            <person name="Sun Q."/>
            <person name="Mori K."/>
        </authorList>
    </citation>
    <scope>NUCLEOTIDE SEQUENCE</scope>
    <source>
        <strain evidence="3">NBRC 105001</strain>
    </source>
</reference>
<dbReference type="EMBL" id="BSOU01000008">
    <property type="protein sequence ID" value="GLR76109.1"/>
    <property type="molecule type" value="Genomic_DNA"/>
</dbReference>
<dbReference type="Pfam" id="PF13549">
    <property type="entry name" value="ATP-grasp_5"/>
    <property type="match status" value="1"/>
</dbReference>
<dbReference type="Gene3D" id="3.40.630.30">
    <property type="match status" value="1"/>
</dbReference>
<dbReference type="Gene3D" id="3.40.50.261">
    <property type="entry name" value="Succinyl-CoA synthetase domains"/>
    <property type="match status" value="2"/>
</dbReference>
<dbReference type="Pfam" id="PF13380">
    <property type="entry name" value="CoA_binding_2"/>
    <property type="match status" value="1"/>
</dbReference>
<dbReference type="EMBL" id="MSCP01000002">
    <property type="protein sequence ID" value="PQJ87359.1"/>
    <property type="molecule type" value="Genomic_DNA"/>
</dbReference>
<dbReference type="InterPro" id="IPR016181">
    <property type="entry name" value="Acyl_CoA_acyltransferase"/>
</dbReference>
<dbReference type="CDD" id="cd04301">
    <property type="entry name" value="NAT_SF"/>
    <property type="match status" value="1"/>
</dbReference>
<dbReference type="InterPro" id="IPR016102">
    <property type="entry name" value="Succinyl-CoA_synth-like"/>
</dbReference>
<dbReference type="InterPro" id="IPR000182">
    <property type="entry name" value="GNAT_dom"/>
</dbReference>
<dbReference type="PROSITE" id="PS51186">
    <property type="entry name" value="GNAT"/>
    <property type="match status" value="1"/>
</dbReference>
<name>A0A2S7X7N8_9GAMM</name>
<dbReference type="Pfam" id="PF13607">
    <property type="entry name" value="Succ_CoA_lig"/>
    <property type="match status" value="1"/>
</dbReference>
<dbReference type="OrthoDB" id="9807426at2"/>
<dbReference type="SUPFAM" id="SSF55729">
    <property type="entry name" value="Acyl-CoA N-acyltransferases (Nat)"/>
    <property type="match status" value="1"/>
</dbReference>
<dbReference type="Gene3D" id="3.30.1490.20">
    <property type="entry name" value="ATP-grasp fold, A domain"/>
    <property type="match status" value="1"/>
</dbReference>
<reference evidence="4 5" key="2">
    <citation type="submission" date="2016-12" db="EMBL/GenBank/DDBJ databases">
        <title>Diversity of luminous bacteria.</title>
        <authorList>
            <person name="Yoshizawa S."/>
            <person name="Kogure K."/>
        </authorList>
    </citation>
    <scope>NUCLEOTIDE SEQUENCE [LARGE SCALE GENOMIC DNA]</scope>
    <source>
        <strain evidence="4 5">NBRC 105001</strain>
    </source>
</reference>
<comment type="caution">
    <text evidence="4">The sequence shown here is derived from an EMBL/GenBank/DDBJ whole genome shotgun (WGS) entry which is preliminary data.</text>
</comment>
<evidence type="ECO:0000313" key="3">
    <source>
        <dbReference type="EMBL" id="GLR76109.1"/>
    </source>
</evidence>
<keyword evidence="6" id="KW-1185">Reference proteome</keyword>
<dbReference type="SMART" id="SM00881">
    <property type="entry name" value="CoA_binding"/>
    <property type="match status" value="1"/>
</dbReference>
<dbReference type="PANTHER" id="PTHR42793:SF1">
    <property type="entry name" value="PEPTIDYL-LYSINE N-ACETYLTRANSFERASE PATZ"/>
    <property type="match status" value="1"/>
</dbReference>
<accession>A0A2S7X7N8</accession>
<protein>
    <submittedName>
        <fullName evidence="4">Protein acetyltransferase</fullName>
    </submittedName>
    <submittedName>
        <fullName evidence="3">Protein lysine acetyltransferase</fullName>
    </submittedName>
</protein>
<dbReference type="Proteomes" id="UP000239273">
    <property type="component" value="Unassembled WGS sequence"/>
</dbReference>
<sequence>MSDLKTLLRPRSIAVIGASIHQDRAGHIVMRNLLDGEFDGPIMPVHPHYHSICGILAYNDIESLPITPDFAILCTPARENIKILEQLGKKGVKLVIILSSDMNLHCSGIGEPLPYEAARIASEYNMRILGPNSLGIILPWVNLNASFSPINANKGNIAFISQSAAVCTTILDWAKEKEIGFSAFVSLGDGIDIDFSELLDTLCIDSKTDAILLYIDSIKDARRFMSAARAAARNRRILVVKSGRSIAGSKAAQLHTNGEISLDAVYDSAIRRAGMLRVSNTHELFAAVETLAHPIPFRGHRLAIVTNGGGPAIMAVDSLMQQGGKLAQLTEPLIETLNQKLPQNWSHSNPIDIGGDANEQRYCDTVNALLDSDDCDAILIMHSPSAISNASRTASKLIELIKNHKRKSKFTILTNWSGETSSKEARLSFTQAGIPTYRTPESSVSAFLHLVEYNRNQKLLIETPVSSGHINKHDAQMAREWLDDCVSHDLVELDTHETQALYSCYGFKTLDTWITEEPVETGYISESIGYPVAVKLRSPDIAHKSDVQGVMLNLNTKEEVISAAQSIIDRVSLSYPAARISGLSVQKMAQRAGSQELRIKVCQDPVFGPVILLGEGGSEWDLNNNAAVALPPLNMALAENLIKYAIKENIIQNRNSPTKMSLFDLSAFLVRLSQMILDCPEIVELDIHPLLISGMDLTIIDSSMKVQHFTGDIHKRLAIRPYPNELEEFAHLKDNSTVLLRPILPEDEPKHADFISQVSHEDLYKRFFSDVGEFNHEALANFTQIDYDREMAFVATKQIEGEEVILAVARALSDPNNNNTEFAVLVRSDLKGLGLGKILMDKIIRYCREQGIKVMTGMTMPSNQGMIGLAKHFGFNIDVQMADGIVEMYLQLNELA</sequence>
<feature type="domain" description="N-acetyltransferase" evidence="2">
    <location>
        <begin position="738"/>
        <end position="893"/>
    </location>
</feature>
<dbReference type="Pfam" id="PF00583">
    <property type="entry name" value="Acetyltransf_1"/>
    <property type="match status" value="1"/>
</dbReference>
<dbReference type="InterPro" id="IPR032875">
    <property type="entry name" value="Succ_CoA_lig_flav_dom"/>
</dbReference>
<dbReference type="InterPro" id="IPR036291">
    <property type="entry name" value="NAD(P)-bd_dom_sf"/>
</dbReference>
<evidence type="ECO:0000313" key="4">
    <source>
        <dbReference type="EMBL" id="PQJ87359.1"/>
    </source>
</evidence>
<gene>
    <name evidence="3" type="primary">yfiQ</name>
    <name evidence="4" type="ORF">BTO23_14680</name>
    <name evidence="3" type="ORF">GCM10007855_29840</name>
</gene>
<evidence type="ECO:0000259" key="2">
    <source>
        <dbReference type="PROSITE" id="PS51186"/>
    </source>
</evidence>
<reference evidence="6" key="3">
    <citation type="journal article" date="2019" name="Int. J. Syst. Evol. Microbiol.">
        <title>The Global Catalogue of Microorganisms (GCM) 10K type strain sequencing project: providing services to taxonomists for standard genome sequencing and annotation.</title>
        <authorList>
            <consortium name="The Broad Institute Genomics Platform"/>
            <consortium name="The Broad Institute Genome Sequencing Center for Infectious Disease"/>
            <person name="Wu L."/>
            <person name="Ma J."/>
        </authorList>
    </citation>
    <scope>NUCLEOTIDE SEQUENCE [LARGE SCALE GENOMIC DNA]</scope>
    <source>
        <strain evidence="6">NBRC 105001</strain>
    </source>
</reference>
<dbReference type="SUPFAM" id="SSF52210">
    <property type="entry name" value="Succinyl-CoA synthetase domains"/>
    <property type="match status" value="2"/>
</dbReference>
<dbReference type="Gene3D" id="3.30.470.20">
    <property type="entry name" value="ATP-grasp fold, B domain"/>
    <property type="match status" value="1"/>
</dbReference>
<evidence type="ECO:0000313" key="6">
    <source>
        <dbReference type="Proteomes" id="UP001156660"/>
    </source>
</evidence>
<proteinExistence type="inferred from homology"/>
<dbReference type="InterPro" id="IPR013815">
    <property type="entry name" value="ATP_grasp_subdomain_1"/>
</dbReference>
<dbReference type="GO" id="GO:0016747">
    <property type="term" value="F:acyltransferase activity, transferring groups other than amino-acyl groups"/>
    <property type="evidence" value="ECO:0007669"/>
    <property type="project" value="InterPro"/>
</dbReference>
<evidence type="ECO:0000256" key="1">
    <source>
        <dbReference type="ARBA" id="ARBA00060888"/>
    </source>
</evidence>
<dbReference type="SUPFAM" id="SSF51735">
    <property type="entry name" value="NAD(P)-binding Rossmann-fold domains"/>
    <property type="match status" value="1"/>
</dbReference>
<organism evidence="4 5">
    <name type="scientific">Aliivibrio sifiae</name>
    <dbReference type="NCBI Taxonomy" id="566293"/>
    <lineage>
        <taxon>Bacteria</taxon>
        <taxon>Pseudomonadati</taxon>
        <taxon>Pseudomonadota</taxon>
        <taxon>Gammaproteobacteria</taxon>
        <taxon>Vibrionales</taxon>
        <taxon>Vibrionaceae</taxon>
        <taxon>Aliivibrio</taxon>
    </lineage>
</organism>
<dbReference type="SUPFAM" id="SSF56059">
    <property type="entry name" value="Glutathione synthetase ATP-binding domain-like"/>
    <property type="match status" value="1"/>
</dbReference>
<evidence type="ECO:0000313" key="5">
    <source>
        <dbReference type="Proteomes" id="UP000239273"/>
    </source>
</evidence>
<dbReference type="AlphaFoldDB" id="A0A2S7X7N8"/>
<dbReference type="RefSeq" id="WP_105063875.1">
    <property type="nucleotide sequence ID" value="NZ_BSOU01000008.1"/>
</dbReference>
<dbReference type="InterPro" id="IPR003781">
    <property type="entry name" value="CoA-bd"/>
</dbReference>
<dbReference type="GO" id="GO:0005524">
    <property type="term" value="F:ATP binding"/>
    <property type="evidence" value="ECO:0007669"/>
    <property type="project" value="InterPro"/>
</dbReference>
<dbReference type="FunFam" id="3.30.1490.20:FF:000020">
    <property type="entry name" value="Protein lysine acetyltransferase"/>
    <property type="match status" value="1"/>
</dbReference>